<sequence>MSSKLDELLDKIIATGEEIKNEFSPDDIKHKKIVQKGLLLHRQNLISNIKSVNHTISAQVQDVTSAFVKLDLDFPLLSRCSCPEASWCRHRMAVFFTVFQRAGSVSQWVKEWKGEIADSKVPLKASDLTSLHPSLKKASDLLQKKDLIHQTPDEWYEYFLSVLAEVDKEGWMRNLLMLDMNLQALYRKMMKDAPIEREWKPLYQLYICVFLYETLYEWLDEAEQHSSSIFSFILDELYDAVYQMSVTAMPFAFDPFIQFLKERSIQWTSKEGQFIEGMDLYRILWFFLFTKKKWRDEEKKRLQSFSKLSEAEFIGLLHMLLLLEETEEFITLSRQKTTTLFRYCEHWLYYFFQHDHPEKAVLVLSSCLPYLPSYLKEIKGDYERSEFSRWFLQLIDPKYMKDHKPRMYKQLLLALIPYSYYPLSRFLFDQQDYREWVELQQWLGYEIGEIEYLGLKDLVKTHPEFGLPLYHDAVESYIRNRNRDSYKQAVKILKKLRSLYKKQKKIEDWDRYLEYILDDTKRLRAFHEECRKGKLINAKNE</sequence>
<dbReference type="InterPro" id="IPR007527">
    <property type="entry name" value="Znf_SWIM"/>
</dbReference>
<feature type="domain" description="SWIM-type" evidence="2">
    <location>
        <begin position="66"/>
        <end position="99"/>
    </location>
</feature>
<evidence type="ECO:0000313" key="4">
    <source>
        <dbReference type="Proteomes" id="UP001312865"/>
    </source>
</evidence>
<name>A0ABU8HJ71_9BACI</name>
<organism evidence="3 4">
    <name type="scientific">Bacillus spongiae</name>
    <dbReference type="NCBI Taxonomy" id="2683610"/>
    <lineage>
        <taxon>Bacteria</taxon>
        <taxon>Bacillati</taxon>
        <taxon>Bacillota</taxon>
        <taxon>Bacilli</taxon>
        <taxon>Bacillales</taxon>
        <taxon>Bacillaceae</taxon>
        <taxon>Bacillus</taxon>
    </lineage>
</organism>
<evidence type="ECO:0000259" key="2">
    <source>
        <dbReference type="PROSITE" id="PS50966"/>
    </source>
</evidence>
<protein>
    <submittedName>
        <fullName evidence="3">SWIM zinc finger family protein</fullName>
    </submittedName>
</protein>
<dbReference type="RefSeq" id="WP_336588574.1">
    <property type="nucleotide sequence ID" value="NZ_JBBAXC010000020.1"/>
</dbReference>
<accession>A0ABU8HJ71</accession>
<proteinExistence type="predicted"/>
<keyword evidence="1" id="KW-0862">Zinc</keyword>
<evidence type="ECO:0000256" key="1">
    <source>
        <dbReference type="PROSITE-ProRule" id="PRU00325"/>
    </source>
</evidence>
<keyword evidence="1" id="KW-0479">Metal-binding</keyword>
<dbReference type="PROSITE" id="PS50966">
    <property type="entry name" value="ZF_SWIM"/>
    <property type="match status" value="1"/>
</dbReference>
<gene>
    <name evidence="3" type="ORF">WAK64_18925</name>
</gene>
<keyword evidence="4" id="KW-1185">Reference proteome</keyword>
<dbReference type="Proteomes" id="UP001312865">
    <property type="component" value="Unassembled WGS sequence"/>
</dbReference>
<reference evidence="3 4" key="1">
    <citation type="journal article" date="2018" name="J. Microbiol.">
        <title>Bacillus spongiae sp. nov., isolated from sponge of Jeju Island.</title>
        <authorList>
            <person name="Lee G.E."/>
            <person name="Im W.T."/>
            <person name="Park J.S."/>
        </authorList>
    </citation>
    <scope>NUCLEOTIDE SEQUENCE [LARGE SCALE GENOMIC DNA]</scope>
    <source>
        <strain evidence="3 4">135PIL107-10</strain>
    </source>
</reference>
<evidence type="ECO:0000313" key="3">
    <source>
        <dbReference type="EMBL" id="MEI5909128.1"/>
    </source>
</evidence>
<comment type="caution">
    <text evidence="3">The sequence shown here is derived from an EMBL/GenBank/DDBJ whole genome shotgun (WGS) entry which is preliminary data.</text>
</comment>
<dbReference type="EMBL" id="JBBAXC010000020">
    <property type="protein sequence ID" value="MEI5909128.1"/>
    <property type="molecule type" value="Genomic_DNA"/>
</dbReference>
<keyword evidence="1" id="KW-0863">Zinc-finger</keyword>